<keyword evidence="1" id="KW-0805">Transcription regulation</keyword>
<evidence type="ECO:0000313" key="8">
    <source>
        <dbReference type="EMBL" id="KAK8866646.1"/>
    </source>
</evidence>
<evidence type="ECO:0000256" key="5">
    <source>
        <dbReference type="SAM" id="MobiDB-lite"/>
    </source>
</evidence>
<accession>A0ABR2IP00</accession>
<keyword evidence="2" id="KW-0238">DNA-binding</keyword>
<dbReference type="InterPro" id="IPR009057">
    <property type="entry name" value="Homeodomain-like_sf"/>
</dbReference>
<dbReference type="PROSITE" id="PS51294">
    <property type="entry name" value="HTH_MYB"/>
    <property type="match status" value="2"/>
</dbReference>
<dbReference type="SUPFAM" id="SSF46689">
    <property type="entry name" value="Homeodomain-like"/>
    <property type="match status" value="2"/>
</dbReference>
<dbReference type="InterPro" id="IPR017930">
    <property type="entry name" value="Myb_dom"/>
</dbReference>
<dbReference type="InterPro" id="IPR051575">
    <property type="entry name" value="Myb-like_DNA-bd"/>
</dbReference>
<reference evidence="8 9" key="1">
    <citation type="submission" date="2024-04" db="EMBL/GenBank/DDBJ databases">
        <title>Tritrichomonas musculus Genome.</title>
        <authorList>
            <person name="Alves-Ferreira E."/>
            <person name="Grigg M."/>
            <person name="Lorenzi H."/>
            <person name="Galac M."/>
        </authorList>
    </citation>
    <scope>NUCLEOTIDE SEQUENCE [LARGE SCALE GENOMIC DNA]</scope>
    <source>
        <strain evidence="8 9">EAF2021</strain>
    </source>
</reference>
<feature type="compositionally biased region" description="Low complexity" evidence="5">
    <location>
        <begin position="348"/>
        <end position="366"/>
    </location>
</feature>
<feature type="domain" description="HTH myb-type" evidence="7">
    <location>
        <begin position="93"/>
        <end position="141"/>
    </location>
</feature>
<proteinExistence type="predicted"/>
<feature type="compositionally biased region" description="Basic and acidic residues" evidence="5">
    <location>
        <begin position="398"/>
        <end position="412"/>
    </location>
</feature>
<evidence type="ECO:0000259" key="6">
    <source>
        <dbReference type="PROSITE" id="PS50090"/>
    </source>
</evidence>
<evidence type="ECO:0000256" key="3">
    <source>
        <dbReference type="ARBA" id="ARBA00023163"/>
    </source>
</evidence>
<dbReference type="InterPro" id="IPR001005">
    <property type="entry name" value="SANT/Myb"/>
</dbReference>
<sequence length="412" mass="45619">MTEEPIGKNLLLEVGLSYAEGILPNIETNEYDRLAAALTDYLNDQNCFQECASLFKEILGHDDPVIRVKEIINMPNEPIPYSDEAKAADENPHNRKKTRTWGGYEDQRLIAGVYRYGLDNWPMVATFVGNGRTRAQCAQRWARGLNPRICKTHWSQAEDEQLKQLVQAYGEKAWTKIAAAFGNRSDVQCRYHYRQIVKGDELPGSFMSLRRGTPVALSAHSFFNQQFSTMIQPQVFIMPTIPLATPIPGVPAVQAATPQVVHTNASVPPQFIPLGTFPSAPLRGTSSLNISPNNSISPTVIPLQNSLASMRMSLNSLPTAAYVNLRGSSSNIHSPTPHAQQPSPITVHTPTQPTPAHTQQQPQPATKSQHFSNNNLQTKQTFTPTVLLPPPPQASKPIETKSEIDSFLDHFK</sequence>
<dbReference type="SMART" id="SM00717">
    <property type="entry name" value="SANT"/>
    <property type="match status" value="2"/>
</dbReference>
<feature type="domain" description="Myb-like" evidence="6">
    <location>
        <begin position="146"/>
        <end position="197"/>
    </location>
</feature>
<dbReference type="Gene3D" id="1.10.10.60">
    <property type="entry name" value="Homeodomain-like"/>
    <property type="match status" value="2"/>
</dbReference>
<dbReference type="CDD" id="cd00167">
    <property type="entry name" value="SANT"/>
    <property type="match status" value="2"/>
</dbReference>
<evidence type="ECO:0008006" key="10">
    <source>
        <dbReference type="Google" id="ProtNLM"/>
    </source>
</evidence>
<dbReference type="PROSITE" id="PS50090">
    <property type="entry name" value="MYB_LIKE"/>
    <property type="match status" value="2"/>
</dbReference>
<dbReference type="Pfam" id="PF00249">
    <property type="entry name" value="Myb_DNA-binding"/>
    <property type="match status" value="2"/>
</dbReference>
<evidence type="ECO:0000256" key="1">
    <source>
        <dbReference type="ARBA" id="ARBA00023015"/>
    </source>
</evidence>
<evidence type="ECO:0000259" key="7">
    <source>
        <dbReference type="PROSITE" id="PS51294"/>
    </source>
</evidence>
<organism evidence="8 9">
    <name type="scientific">Tritrichomonas musculus</name>
    <dbReference type="NCBI Taxonomy" id="1915356"/>
    <lineage>
        <taxon>Eukaryota</taxon>
        <taxon>Metamonada</taxon>
        <taxon>Parabasalia</taxon>
        <taxon>Tritrichomonadida</taxon>
        <taxon>Tritrichomonadidae</taxon>
        <taxon>Tritrichomonas</taxon>
    </lineage>
</organism>
<keyword evidence="4" id="KW-0539">Nucleus</keyword>
<dbReference type="EMBL" id="JAPFFF010000015">
    <property type="protein sequence ID" value="KAK8866646.1"/>
    <property type="molecule type" value="Genomic_DNA"/>
</dbReference>
<feature type="domain" description="HTH myb-type" evidence="7">
    <location>
        <begin position="146"/>
        <end position="201"/>
    </location>
</feature>
<protein>
    <recommendedName>
        <fullName evidence="10">Myb-like DNA-binding domain containing protein</fullName>
    </recommendedName>
</protein>
<evidence type="ECO:0000256" key="4">
    <source>
        <dbReference type="ARBA" id="ARBA00023242"/>
    </source>
</evidence>
<feature type="compositionally biased region" description="Polar residues" evidence="5">
    <location>
        <begin position="328"/>
        <end position="346"/>
    </location>
</feature>
<gene>
    <name evidence="8" type="ORF">M9Y10_009612</name>
</gene>
<keyword evidence="3" id="KW-0804">Transcription</keyword>
<dbReference type="PANTHER" id="PTHR46621">
    <property type="entry name" value="SNRNA-ACTIVATING PROTEIN COMPLEX SUBUNIT 4"/>
    <property type="match status" value="1"/>
</dbReference>
<feature type="region of interest" description="Disordered" evidence="5">
    <location>
        <begin position="328"/>
        <end position="412"/>
    </location>
</feature>
<feature type="domain" description="Myb-like" evidence="6">
    <location>
        <begin position="93"/>
        <end position="145"/>
    </location>
</feature>
<keyword evidence="9" id="KW-1185">Reference proteome</keyword>
<evidence type="ECO:0000256" key="2">
    <source>
        <dbReference type="ARBA" id="ARBA00023125"/>
    </source>
</evidence>
<name>A0ABR2IP00_9EUKA</name>
<dbReference type="PANTHER" id="PTHR46621:SF1">
    <property type="entry name" value="SNRNA-ACTIVATING PROTEIN COMPLEX SUBUNIT 4"/>
    <property type="match status" value="1"/>
</dbReference>
<evidence type="ECO:0000313" key="9">
    <source>
        <dbReference type="Proteomes" id="UP001470230"/>
    </source>
</evidence>
<dbReference type="Proteomes" id="UP001470230">
    <property type="component" value="Unassembled WGS sequence"/>
</dbReference>
<comment type="caution">
    <text evidence="8">The sequence shown here is derived from an EMBL/GenBank/DDBJ whole genome shotgun (WGS) entry which is preliminary data.</text>
</comment>
<feature type="compositionally biased region" description="Polar residues" evidence="5">
    <location>
        <begin position="367"/>
        <end position="382"/>
    </location>
</feature>